<dbReference type="Proteomes" id="UP000324800">
    <property type="component" value="Unassembled WGS sequence"/>
</dbReference>
<proteinExistence type="predicted"/>
<gene>
    <name evidence="2" type="ORF">EZS28_034861</name>
</gene>
<dbReference type="EMBL" id="SNRW01016194">
    <property type="protein sequence ID" value="KAA6369612.1"/>
    <property type="molecule type" value="Genomic_DNA"/>
</dbReference>
<dbReference type="PROSITE" id="PS51301">
    <property type="entry name" value="KILA_N"/>
    <property type="match status" value="1"/>
</dbReference>
<protein>
    <recommendedName>
        <fullName evidence="1">KilA-N domain-containing protein</fullName>
    </recommendedName>
</protein>
<dbReference type="PANTHER" id="PTHR48135">
    <property type="match status" value="1"/>
</dbReference>
<feature type="domain" description="KilA-N" evidence="1">
    <location>
        <begin position="1"/>
        <end position="43"/>
    </location>
</feature>
<name>A0A5J4UIA1_9EUKA</name>
<dbReference type="PANTHER" id="PTHR48135:SF1">
    <property type="entry name" value="KILA-N DOMAIN-CONTAINING PROTEIN"/>
    <property type="match status" value="1"/>
</dbReference>
<feature type="non-terminal residue" evidence="2">
    <location>
        <position position="146"/>
    </location>
</feature>
<dbReference type="AlphaFoldDB" id="A0A5J4UIA1"/>
<evidence type="ECO:0000313" key="3">
    <source>
        <dbReference type="Proteomes" id="UP000324800"/>
    </source>
</evidence>
<dbReference type="Pfam" id="PF04383">
    <property type="entry name" value="KilA-N"/>
    <property type="match status" value="1"/>
</dbReference>
<accession>A0A5J4UIA1</accession>
<dbReference type="InterPro" id="IPR017880">
    <property type="entry name" value="KilA_N"/>
</dbReference>
<sequence>MILNIKYSTDFRGYYVHPKLINYIAIWASPKYASIVGEIMGVVNERIQVAYQEACQQDDQTSMADIANEQIQMVIEEQKVIINQKDDEIQQLKPRAVPDGYQTDYIFAVQVEDDDENDNAVLNIRRRNKYCTISRTYSYHIVSLSD</sequence>
<evidence type="ECO:0000259" key="1">
    <source>
        <dbReference type="PROSITE" id="PS51301"/>
    </source>
</evidence>
<reference evidence="2 3" key="1">
    <citation type="submission" date="2019-03" db="EMBL/GenBank/DDBJ databases">
        <title>Single cell metagenomics reveals metabolic interactions within the superorganism composed of flagellate Streblomastix strix and complex community of Bacteroidetes bacteria on its surface.</title>
        <authorList>
            <person name="Treitli S.C."/>
            <person name="Kolisko M."/>
            <person name="Husnik F."/>
            <person name="Keeling P."/>
            <person name="Hampl V."/>
        </authorList>
    </citation>
    <scope>NUCLEOTIDE SEQUENCE [LARGE SCALE GENOMIC DNA]</scope>
    <source>
        <strain evidence="2">ST1C</strain>
    </source>
</reference>
<comment type="caution">
    <text evidence="2">The sequence shown here is derived from an EMBL/GenBank/DDBJ whole genome shotgun (WGS) entry which is preliminary data.</text>
</comment>
<dbReference type="InterPro" id="IPR018004">
    <property type="entry name" value="KilA/APSES_HTH"/>
</dbReference>
<dbReference type="OrthoDB" id="10433236at2759"/>
<evidence type="ECO:0000313" key="2">
    <source>
        <dbReference type="EMBL" id="KAA6369612.1"/>
    </source>
</evidence>
<organism evidence="2 3">
    <name type="scientific">Streblomastix strix</name>
    <dbReference type="NCBI Taxonomy" id="222440"/>
    <lineage>
        <taxon>Eukaryota</taxon>
        <taxon>Metamonada</taxon>
        <taxon>Preaxostyla</taxon>
        <taxon>Oxymonadida</taxon>
        <taxon>Streblomastigidae</taxon>
        <taxon>Streblomastix</taxon>
    </lineage>
</organism>